<organism evidence="3 4">
    <name type="scientific">Lachnospira multipara</name>
    <dbReference type="NCBI Taxonomy" id="28051"/>
    <lineage>
        <taxon>Bacteria</taxon>
        <taxon>Bacillati</taxon>
        <taxon>Bacillota</taxon>
        <taxon>Clostridia</taxon>
        <taxon>Lachnospirales</taxon>
        <taxon>Lachnospiraceae</taxon>
        <taxon>Lachnospira</taxon>
    </lineage>
</organism>
<sequence>MKRFRKNKTLKHSFVLILSIFLFTQFTITNVFAMQIFVKITDDKTITLDVEPSDTVENVKAKIQDKEGIPTDTQYLIFAGKLLEDKKYLADYNIQKGSTLNLKTHIHTYNFESNGATITATCTSEKCSDPVDTATLTIVAPTNRVYGSNITGASLVQTGIDEDFLVSLKITDTTVDDFMTGLNSSIEYYKGDVLLDSFPTEPGEYTAVFKGFGEAENASASVSYKIVEASSSTDSGSTQNMTYKEVPRVAGEIKDITNSTTIDNKLNPYNSSIVNNNDLKKILSITDSEALKGVNIWLEVNEINDENVDETIIADKSEIQNSFPEYNVATLFDINLFKKVGDSEEDKISETDGDVEISFKLDANDKWDMNSLAILRVHDGVSTLLDCKYDKDTSTLTFKTDRFSTYAIVYKNLDKTTVNNELTTINASENTETTSPNNTSPATADNSLLELNIAIILVVLGVVGIIISKSAHITSQFKTRIPR</sequence>
<keyword evidence="4" id="KW-1185">Reference proteome</keyword>
<dbReference type="Pfam" id="PF00240">
    <property type="entry name" value="ubiquitin"/>
    <property type="match status" value="1"/>
</dbReference>
<dbReference type="STRING" id="1410661.GCA_000702205_01434"/>
<accession>A0A1H5VZD9</accession>
<reference evidence="3 4" key="1">
    <citation type="submission" date="2016-10" db="EMBL/GenBank/DDBJ databases">
        <authorList>
            <person name="de Groot N.N."/>
        </authorList>
    </citation>
    <scope>NUCLEOTIDE SEQUENCE [LARGE SCALE GENOMIC DNA]</scope>
    <source>
        <strain evidence="3 4">D15d</strain>
    </source>
</reference>
<dbReference type="PROSITE" id="PS50053">
    <property type="entry name" value="UBIQUITIN_2"/>
    <property type="match status" value="1"/>
</dbReference>
<dbReference type="InterPro" id="IPR019956">
    <property type="entry name" value="Ubiquitin_dom"/>
</dbReference>
<dbReference type="PRINTS" id="PR00348">
    <property type="entry name" value="UBIQUITIN"/>
</dbReference>
<dbReference type="FunFam" id="3.10.20.90:FF:000160">
    <property type="entry name" value="Polyubiquitin-C"/>
    <property type="match status" value="1"/>
</dbReference>
<name>A0A1H5VZD9_9FIRM</name>
<evidence type="ECO:0000313" key="3">
    <source>
        <dbReference type="EMBL" id="SEF92649.1"/>
    </source>
</evidence>
<dbReference type="InterPro" id="IPR029071">
    <property type="entry name" value="Ubiquitin-like_domsf"/>
</dbReference>
<keyword evidence="1" id="KW-1133">Transmembrane helix</keyword>
<protein>
    <submittedName>
        <fullName evidence="3">Ubiquitin family protein</fullName>
    </submittedName>
</protein>
<dbReference type="PROSITE" id="PS00299">
    <property type="entry name" value="UBIQUITIN_1"/>
    <property type="match status" value="1"/>
</dbReference>
<proteinExistence type="predicted"/>
<evidence type="ECO:0000259" key="2">
    <source>
        <dbReference type="PROSITE" id="PS50053"/>
    </source>
</evidence>
<dbReference type="InterPro" id="IPR000626">
    <property type="entry name" value="Ubiquitin-like_dom"/>
</dbReference>
<gene>
    <name evidence="3" type="ORF">SAMN05216537_11316</name>
</gene>
<dbReference type="InterPro" id="IPR019954">
    <property type="entry name" value="Ubiquitin_CS"/>
</dbReference>
<dbReference type="EMBL" id="FNUL01000013">
    <property type="protein sequence ID" value="SEF92649.1"/>
    <property type="molecule type" value="Genomic_DNA"/>
</dbReference>
<evidence type="ECO:0000313" key="4">
    <source>
        <dbReference type="Proteomes" id="UP000236726"/>
    </source>
</evidence>
<dbReference type="SMART" id="SM00213">
    <property type="entry name" value="UBQ"/>
    <property type="match status" value="1"/>
</dbReference>
<feature type="transmembrane region" description="Helical" evidence="1">
    <location>
        <begin position="448"/>
        <end position="468"/>
    </location>
</feature>
<keyword evidence="1" id="KW-0472">Membrane</keyword>
<evidence type="ECO:0000256" key="1">
    <source>
        <dbReference type="SAM" id="Phobius"/>
    </source>
</evidence>
<dbReference type="InterPro" id="IPR050158">
    <property type="entry name" value="Ubiquitin_ubiquitin-like"/>
</dbReference>
<dbReference type="Proteomes" id="UP000236726">
    <property type="component" value="Unassembled WGS sequence"/>
</dbReference>
<keyword evidence="1" id="KW-0812">Transmembrane</keyword>
<dbReference type="Gene3D" id="3.10.20.90">
    <property type="entry name" value="Phosphatidylinositol 3-kinase Catalytic Subunit, Chain A, domain 1"/>
    <property type="match status" value="1"/>
</dbReference>
<dbReference type="AlphaFoldDB" id="A0A1H5VZD9"/>
<dbReference type="PANTHER" id="PTHR10666">
    <property type="entry name" value="UBIQUITIN"/>
    <property type="match status" value="1"/>
</dbReference>
<feature type="domain" description="Ubiquitin-like" evidence="2">
    <location>
        <begin position="34"/>
        <end position="102"/>
    </location>
</feature>
<dbReference type="SUPFAM" id="SSF54236">
    <property type="entry name" value="Ubiquitin-like"/>
    <property type="match status" value="1"/>
</dbReference>